<comment type="similarity">
    <text evidence="2 8">Belongs to the cytochrome P450 family.</text>
</comment>
<gene>
    <name evidence="10" type="primary">RvY_12025-1</name>
    <name evidence="10" type="synonym">RvY_12025.1</name>
    <name evidence="10" type="ORF">RvY_12025</name>
</gene>
<evidence type="ECO:0000313" key="11">
    <source>
        <dbReference type="Proteomes" id="UP000186922"/>
    </source>
</evidence>
<keyword evidence="9" id="KW-0472">Membrane</keyword>
<dbReference type="STRING" id="947166.A0A1D1VNH3"/>
<dbReference type="GO" id="GO:0008395">
    <property type="term" value="F:steroid hydroxylase activity"/>
    <property type="evidence" value="ECO:0007669"/>
    <property type="project" value="TreeGrafter"/>
</dbReference>
<dbReference type="OrthoDB" id="2789670at2759"/>
<evidence type="ECO:0000256" key="2">
    <source>
        <dbReference type="ARBA" id="ARBA00010617"/>
    </source>
</evidence>
<dbReference type="InterPro" id="IPR002401">
    <property type="entry name" value="Cyt_P450_E_grp-I"/>
</dbReference>
<evidence type="ECO:0000256" key="1">
    <source>
        <dbReference type="ARBA" id="ARBA00001971"/>
    </source>
</evidence>
<keyword evidence="4 8" id="KW-0560">Oxidoreductase</keyword>
<dbReference type="GO" id="GO:0006805">
    <property type="term" value="P:xenobiotic metabolic process"/>
    <property type="evidence" value="ECO:0007669"/>
    <property type="project" value="TreeGrafter"/>
</dbReference>
<dbReference type="PRINTS" id="PR00463">
    <property type="entry name" value="EP450I"/>
</dbReference>
<reference evidence="10 11" key="1">
    <citation type="journal article" date="2016" name="Nat. Commun.">
        <title>Extremotolerant tardigrade genome and improved radiotolerance of human cultured cells by tardigrade-unique protein.</title>
        <authorList>
            <person name="Hashimoto T."/>
            <person name="Horikawa D.D."/>
            <person name="Saito Y."/>
            <person name="Kuwahara H."/>
            <person name="Kozuka-Hata H."/>
            <person name="Shin-I T."/>
            <person name="Minakuchi Y."/>
            <person name="Ohishi K."/>
            <person name="Motoyama A."/>
            <person name="Aizu T."/>
            <person name="Enomoto A."/>
            <person name="Kondo K."/>
            <person name="Tanaka S."/>
            <person name="Hara Y."/>
            <person name="Koshikawa S."/>
            <person name="Sagara H."/>
            <person name="Miura T."/>
            <person name="Yokobori S."/>
            <person name="Miyagawa K."/>
            <person name="Suzuki Y."/>
            <person name="Kubo T."/>
            <person name="Oyama M."/>
            <person name="Kohara Y."/>
            <person name="Fujiyama A."/>
            <person name="Arakawa K."/>
            <person name="Katayama T."/>
            <person name="Toyoda A."/>
            <person name="Kunieda T."/>
        </authorList>
    </citation>
    <scope>NUCLEOTIDE SEQUENCE [LARGE SCALE GENOMIC DNA]</scope>
    <source>
        <strain evidence="10 11">YOKOZUNA-1</strain>
    </source>
</reference>
<feature type="transmembrane region" description="Helical" evidence="9">
    <location>
        <begin position="6"/>
        <end position="23"/>
    </location>
</feature>
<protein>
    <recommendedName>
        <fullName evidence="12">Cytochrome P450</fullName>
    </recommendedName>
</protein>
<keyword evidence="3 7" id="KW-0479">Metal-binding</keyword>
<sequence>MLDLLAWTAAGCGLLLTLLWLWIRRWDEELGLLPPGPPRVPILGNLMQIRGAGIDQLRHVAELVKQYGVHGVATLKFGPRRTIFITDYETIKRVLNDDVFSARPRSVLRDSFFNRQGLVFTDAELAKEHRRFALTTLRDFGMGKTWLQDTIVEEAQELLSDIRAWDGKPVSPTDVITPSVANVICAISYGQRFSHTDERFRQMASLVSDNIRLTSKTNLIEYFPFLRLIPFTRFHDLFEKWTSNSQRLVAFMQSLVDEHKSNFRPGNDEPTDYIDAYLKQQHDQKNNLNSTFTDRQLLLSIVNLFGAGTETTSTTLSWAIIYLLENREVLMKLQKEIDGVLGDRALPTMKDKDSLPYTQGTILEVQRMGNLVPIVGRSPTVDFELNGYIIPKGSTVAAITPAVHENPRYFPEPQRFKPERFLDADGQVLHKVDGFMPFGLGKRFCLGESLAKMELFLFFVTLVKNFDFSVPPGEVISTKVSVMSIVNTPKPYKISFLPRS</sequence>
<dbReference type="PRINTS" id="PR00385">
    <property type="entry name" value="P450"/>
</dbReference>
<evidence type="ECO:0000256" key="3">
    <source>
        <dbReference type="ARBA" id="ARBA00022723"/>
    </source>
</evidence>
<dbReference type="PROSITE" id="PS00086">
    <property type="entry name" value="CYTOCHROME_P450"/>
    <property type="match status" value="1"/>
</dbReference>
<dbReference type="Proteomes" id="UP000186922">
    <property type="component" value="Unassembled WGS sequence"/>
</dbReference>
<dbReference type="EMBL" id="BDGG01000007">
    <property type="protein sequence ID" value="GAV01288.1"/>
    <property type="molecule type" value="Genomic_DNA"/>
</dbReference>
<keyword evidence="5 7" id="KW-0408">Iron</keyword>
<dbReference type="InterPro" id="IPR050182">
    <property type="entry name" value="Cytochrome_P450_fam2"/>
</dbReference>
<feature type="binding site" description="axial binding residue" evidence="7">
    <location>
        <position position="445"/>
    </location>
    <ligand>
        <name>heme</name>
        <dbReference type="ChEBI" id="CHEBI:30413"/>
    </ligand>
    <ligandPart>
        <name>Fe</name>
        <dbReference type="ChEBI" id="CHEBI:18248"/>
    </ligandPart>
</feature>
<dbReference type="GO" id="GO:0020037">
    <property type="term" value="F:heme binding"/>
    <property type="evidence" value="ECO:0007669"/>
    <property type="project" value="InterPro"/>
</dbReference>
<comment type="caution">
    <text evidence="10">The sequence shown here is derived from an EMBL/GenBank/DDBJ whole genome shotgun (WGS) entry which is preliminary data.</text>
</comment>
<evidence type="ECO:0000256" key="5">
    <source>
        <dbReference type="ARBA" id="ARBA00023004"/>
    </source>
</evidence>
<dbReference type="AlphaFoldDB" id="A0A1D1VNH3"/>
<dbReference type="InterPro" id="IPR001128">
    <property type="entry name" value="Cyt_P450"/>
</dbReference>
<evidence type="ECO:0000256" key="6">
    <source>
        <dbReference type="ARBA" id="ARBA00023033"/>
    </source>
</evidence>
<keyword evidence="9" id="KW-0812">Transmembrane</keyword>
<accession>A0A1D1VNH3</accession>
<evidence type="ECO:0000256" key="9">
    <source>
        <dbReference type="SAM" id="Phobius"/>
    </source>
</evidence>
<evidence type="ECO:0000313" key="10">
    <source>
        <dbReference type="EMBL" id="GAV01288.1"/>
    </source>
</evidence>
<evidence type="ECO:0000256" key="4">
    <source>
        <dbReference type="ARBA" id="ARBA00023002"/>
    </source>
</evidence>
<evidence type="ECO:0000256" key="7">
    <source>
        <dbReference type="PIRSR" id="PIRSR602401-1"/>
    </source>
</evidence>
<proteinExistence type="inferred from homology"/>
<dbReference type="Pfam" id="PF00067">
    <property type="entry name" value="p450"/>
    <property type="match status" value="1"/>
</dbReference>
<name>A0A1D1VNH3_RAMVA</name>
<dbReference type="InterPro" id="IPR036396">
    <property type="entry name" value="Cyt_P450_sf"/>
</dbReference>
<keyword evidence="11" id="KW-1185">Reference proteome</keyword>
<dbReference type="GO" id="GO:0005737">
    <property type="term" value="C:cytoplasm"/>
    <property type="evidence" value="ECO:0007669"/>
    <property type="project" value="TreeGrafter"/>
</dbReference>
<evidence type="ECO:0000256" key="8">
    <source>
        <dbReference type="RuleBase" id="RU000461"/>
    </source>
</evidence>
<dbReference type="Gene3D" id="1.10.630.10">
    <property type="entry name" value="Cytochrome P450"/>
    <property type="match status" value="1"/>
</dbReference>
<evidence type="ECO:0008006" key="12">
    <source>
        <dbReference type="Google" id="ProtNLM"/>
    </source>
</evidence>
<dbReference type="GO" id="GO:0006082">
    <property type="term" value="P:organic acid metabolic process"/>
    <property type="evidence" value="ECO:0007669"/>
    <property type="project" value="TreeGrafter"/>
</dbReference>
<dbReference type="GO" id="GO:0005506">
    <property type="term" value="F:iron ion binding"/>
    <property type="evidence" value="ECO:0007669"/>
    <property type="project" value="InterPro"/>
</dbReference>
<dbReference type="PANTHER" id="PTHR24300:SF403">
    <property type="entry name" value="CYTOCHROME P450 306A1"/>
    <property type="match status" value="1"/>
</dbReference>
<dbReference type="PANTHER" id="PTHR24300">
    <property type="entry name" value="CYTOCHROME P450 508A4-RELATED"/>
    <property type="match status" value="1"/>
</dbReference>
<dbReference type="FunFam" id="1.10.630.10:FF:000036">
    <property type="entry name" value="CYtochrome P450 family"/>
    <property type="match status" value="1"/>
</dbReference>
<keyword evidence="7 8" id="KW-0349">Heme</keyword>
<keyword evidence="6 8" id="KW-0503">Monooxygenase</keyword>
<dbReference type="GO" id="GO:0016712">
    <property type="term" value="F:oxidoreductase activity, acting on paired donors, with incorporation or reduction of molecular oxygen, reduced flavin or flavoprotein as one donor, and incorporation of one atom of oxygen"/>
    <property type="evidence" value="ECO:0007669"/>
    <property type="project" value="TreeGrafter"/>
</dbReference>
<comment type="cofactor">
    <cofactor evidence="1 7">
        <name>heme</name>
        <dbReference type="ChEBI" id="CHEBI:30413"/>
    </cofactor>
</comment>
<dbReference type="InterPro" id="IPR017972">
    <property type="entry name" value="Cyt_P450_CS"/>
</dbReference>
<keyword evidence="9" id="KW-1133">Transmembrane helix</keyword>
<dbReference type="SUPFAM" id="SSF48264">
    <property type="entry name" value="Cytochrome P450"/>
    <property type="match status" value="1"/>
</dbReference>
<organism evidence="10 11">
    <name type="scientific">Ramazzottius varieornatus</name>
    <name type="common">Water bear</name>
    <name type="synonym">Tardigrade</name>
    <dbReference type="NCBI Taxonomy" id="947166"/>
    <lineage>
        <taxon>Eukaryota</taxon>
        <taxon>Metazoa</taxon>
        <taxon>Ecdysozoa</taxon>
        <taxon>Tardigrada</taxon>
        <taxon>Eutardigrada</taxon>
        <taxon>Parachela</taxon>
        <taxon>Hypsibioidea</taxon>
        <taxon>Ramazzottiidae</taxon>
        <taxon>Ramazzottius</taxon>
    </lineage>
</organism>